<dbReference type="Proteomes" id="UP001447188">
    <property type="component" value="Unassembled WGS sequence"/>
</dbReference>
<feature type="transmembrane region" description="Helical" evidence="1">
    <location>
        <begin position="326"/>
        <end position="349"/>
    </location>
</feature>
<comment type="caution">
    <text evidence="3">The sequence shown here is derived from an EMBL/GenBank/DDBJ whole genome shotgun (WGS) entry which is preliminary data.</text>
</comment>
<proteinExistence type="predicted"/>
<evidence type="ECO:0000256" key="2">
    <source>
        <dbReference type="SAM" id="SignalP"/>
    </source>
</evidence>
<evidence type="ECO:0000313" key="4">
    <source>
        <dbReference type="Proteomes" id="UP001447188"/>
    </source>
</evidence>
<dbReference type="EMBL" id="JBBBZM010000182">
    <property type="protein sequence ID" value="KAL0632189.1"/>
    <property type="molecule type" value="Genomic_DNA"/>
</dbReference>
<keyword evidence="1" id="KW-0812">Transmembrane</keyword>
<feature type="chain" id="PRO_5047522470" evidence="2">
    <location>
        <begin position="25"/>
        <end position="350"/>
    </location>
</feature>
<sequence length="350" mass="38039">MLFARSFLLTIALTLITSIPLTTASFSFNSAFASNGITVTNRSFNGTIPSGTLSTACAAAYSASVNCSMSLVFIGPKSVNFTTTSLSSSTIPLSAFEGLYRDVCTESCYSSLQQWREKLVSACSTDFDNLFNSMPGNGYSDPETYLANYGLPVPGAGPNVYQFGSAYRYTEKQWLNWIFWGKCLRDLDSTAFCSLSELEDELAIWPSTEASRYSHLSKDEAIARNQTFCQQATCFMQSEMIDVTATHMFQGKVTTPTNITARISNVCPSINATASFPFLQIGVMYPFDDVNKKITADLGPTNSHEADGIVDLSGVNSTETHLSSAMSLPVSGMTSYLGWFVLVVGVAYLF</sequence>
<reference evidence="3 4" key="1">
    <citation type="submission" date="2024-02" db="EMBL/GenBank/DDBJ databases">
        <title>Discinaceae phylogenomics.</title>
        <authorList>
            <person name="Dirks A.C."/>
            <person name="James T.Y."/>
        </authorList>
    </citation>
    <scope>NUCLEOTIDE SEQUENCE [LARGE SCALE GENOMIC DNA]</scope>
    <source>
        <strain evidence="3 4">ACD0624</strain>
    </source>
</reference>
<name>A0ABR3G8A3_9PEZI</name>
<gene>
    <name evidence="3" type="ORF">Q9L58_008938</name>
</gene>
<keyword evidence="1" id="KW-1133">Transmembrane helix</keyword>
<protein>
    <submittedName>
        <fullName evidence="3">Uncharacterized protein</fullName>
    </submittedName>
</protein>
<keyword evidence="1" id="KW-0472">Membrane</keyword>
<evidence type="ECO:0000256" key="1">
    <source>
        <dbReference type="SAM" id="Phobius"/>
    </source>
</evidence>
<accession>A0ABR3G8A3</accession>
<feature type="signal peptide" evidence="2">
    <location>
        <begin position="1"/>
        <end position="24"/>
    </location>
</feature>
<organism evidence="3 4">
    <name type="scientific">Discina gigas</name>
    <dbReference type="NCBI Taxonomy" id="1032678"/>
    <lineage>
        <taxon>Eukaryota</taxon>
        <taxon>Fungi</taxon>
        <taxon>Dikarya</taxon>
        <taxon>Ascomycota</taxon>
        <taxon>Pezizomycotina</taxon>
        <taxon>Pezizomycetes</taxon>
        <taxon>Pezizales</taxon>
        <taxon>Discinaceae</taxon>
        <taxon>Discina</taxon>
    </lineage>
</organism>
<keyword evidence="2" id="KW-0732">Signal</keyword>
<evidence type="ECO:0000313" key="3">
    <source>
        <dbReference type="EMBL" id="KAL0632189.1"/>
    </source>
</evidence>
<keyword evidence="4" id="KW-1185">Reference proteome</keyword>